<accession>A0A2P1CF05</accession>
<dbReference type="Proteomes" id="UP000241292">
    <property type="component" value="Segment"/>
</dbReference>
<keyword evidence="2" id="KW-1185">Reference proteome</keyword>
<reference evidence="1 2" key="1">
    <citation type="submission" date="2018-02" db="EMBL/GenBank/DDBJ databases">
        <authorList>
            <person name="Ashman T.L."/>
            <person name="Iles K.S."/>
            <person name="Zack K.M."/>
            <person name="Garlena R.A."/>
            <person name="Russell D.A."/>
            <person name="Pope W.H."/>
            <person name="Jacobs-Sera D."/>
            <person name="Hatfull G.F."/>
        </authorList>
    </citation>
    <scope>NUCLEOTIDE SEQUENCE [LARGE SCALE GENOMIC DNA]</scope>
</reference>
<protein>
    <submittedName>
        <fullName evidence="1">Uncharacterized protein</fullName>
    </submittedName>
</protein>
<gene>
    <name evidence="1" type="primary">51</name>
    <name evidence="1" type="ORF">PBI_GOLDEN_51</name>
</gene>
<dbReference type="GeneID" id="40101032"/>
<dbReference type="EMBL" id="MG925343">
    <property type="protein sequence ID" value="AVJ49798.1"/>
    <property type="molecule type" value="Genomic_DNA"/>
</dbReference>
<evidence type="ECO:0000313" key="1">
    <source>
        <dbReference type="EMBL" id="AVJ49798.1"/>
    </source>
</evidence>
<sequence>MSWEAYLDSLLWGSWPFTATPEPVPNTFRSNPQPREGFVDARRDDGCIPSITVLEDISIAC</sequence>
<name>A0A2P1CF05_9CAUD</name>
<organism evidence="1 2">
    <name type="scientific">Microbacterium phage Golden</name>
    <dbReference type="NCBI Taxonomy" id="2099624"/>
    <lineage>
        <taxon>Viruses</taxon>
        <taxon>Duplodnaviria</taxon>
        <taxon>Heunggongvirae</taxon>
        <taxon>Uroviricota</taxon>
        <taxon>Caudoviricetes</taxon>
        <taxon>Kojivirus</taxon>
        <taxon>Kojivirus golden</taxon>
    </lineage>
</organism>
<evidence type="ECO:0000313" key="2">
    <source>
        <dbReference type="Proteomes" id="UP000241292"/>
    </source>
</evidence>
<dbReference type="GO" id="GO:0003779">
    <property type="term" value="F:actin binding"/>
    <property type="evidence" value="ECO:0007669"/>
    <property type="project" value="InterPro"/>
</dbReference>
<proteinExistence type="predicted"/>
<dbReference type="RefSeq" id="YP_009624192.1">
    <property type="nucleotide sequence ID" value="NC_042117.1"/>
</dbReference>
<dbReference type="InterPro" id="IPR027310">
    <property type="entry name" value="Profilin_CS"/>
</dbReference>
<dbReference type="OrthoDB" id="28810at10239"/>
<dbReference type="KEGG" id="vg:40101032"/>
<dbReference type="PROSITE" id="PS00414">
    <property type="entry name" value="PROFILIN"/>
    <property type="match status" value="1"/>
</dbReference>